<dbReference type="EMBL" id="AMZH03006644">
    <property type="protein sequence ID" value="RRT63310.1"/>
    <property type="molecule type" value="Genomic_DNA"/>
</dbReference>
<proteinExistence type="predicted"/>
<protein>
    <submittedName>
        <fullName evidence="1">Uncharacterized protein</fullName>
    </submittedName>
</protein>
<accession>A0A426ZH47</accession>
<dbReference type="Proteomes" id="UP000287651">
    <property type="component" value="Unassembled WGS sequence"/>
</dbReference>
<reference evidence="1 2" key="1">
    <citation type="journal article" date="2014" name="Agronomy (Basel)">
        <title>A Draft Genome Sequence for Ensete ventricosum, the Drought-Tolerant Tree Against Hunger.</title>
        <authorList>
            <person name="Harrison J."/>
            <person name="Moore K.A."/>
            <person name="Paszkiewicz K."/>
            <person name="Jones T."/>
            <person name="Grant M."/>
            <person name="Ambacheew D."/>
            <person name="Muzemil S."/>
            <person name="Studholme D.J."/>
        </authorList>
    </citation>
    <scope>NUCLEOTIDE SEQUENCE [LARGE SCALE GENOMIC DNA]</scope>
</reference>
<dbReference type="AlphaFoldDB" id="A0A426ZH47"/>
<sequence>MAGFCCTVCALQLSTSSTTLHDSAAAAAAAGTPPPPLSNPLFLFLSLISFVHRSLTGGRTTEPVVGDGLLTFSRSPRGKDRRKGSSGLAYSGWDGVRWDRIRQRGGTGAVSRRASLSVPFWRRRRRRRRRDCVDQLLNGGGLSIPILWVKFQPPRGHRLQQPAGRGGARGNSHFILCSRGGWRHHLRLPSSEPIHPLLSAADRSSFSSTCTPHS</sequence>
<name>A0A426ZH47_ENSVE</name>
<evidence type="ECO:0000313" key="1">
    <source>
        <dbReference type="EMBL" id="RRT63310.1"/>
    </source>
</evidence>
<comment type="caution">
    <text evidence="1">The sequence shown here is derived from an EMBL/GenBank/DDBJ whole genome shotgun (WGS) entry which is preliminary data.</text>
</comment>
<gene>
    <name evidence="1" type="ORF">B296_00018246</name>
</gene>
<organism evidence="1 2">
    <name type="scientific">Ensete ventricosum</name>
    <name type="common">Abyssinian banana</name>
    <name type="synonym">Musa ensete</name>
    <dbReference type="NCBI Taxonomy" id="4639"/>
    <lineage>
        <taxon>Eukaryota</taxon>
        <taxon>Viridiplantae</taxon>
        <taxon>Streptophyta</taxon>
        <taxon>Embryophyta</taxon>
        <taxon>Tracheophyta</taxon>
        <taxon>Spermatophyta</taxon>
        <taxon>Magnoliopsida</taxon>
        <taxon>Liliopsida</taxon>
        <taxon>Zingiberales</taxon>
        <taxon>Musaceae</taxon>
        <taxon>Ensete</taxon>
    </lineage>
</organism>
<evidence type="ECO:0000313" key="2">
    <source>
        <dbReference type="Proteomes" id="UP000287651"/>
    </source>
</evidence>